<accession>A0A445JYL3</accession>
<keyword evidence="1" id="KW-1133">Transmembrane helix</keyword>
<dbReference type="Gramene" id="XM_028385125.1">
    <property type="protein sequence ID" value="XP_028240926.1"/>
    <property type="gene ID" value="LOC114419456"/>
</dbReference>
<dbReference type="Proteomes" id="UP000289340">
    <property type="component" value="Chromosome 7"/>
</dbReference>
<reference evidence="2 3" key="1">
    <citation type="submission" date="2018-09" db="EMBL/GenBank/DDBJ databases">
        <title>A high-quality reference genome of wild soybean provides a powerful tool to mine soybean genomes.</title>
        <authorList>
            <person name="Xie M."/>
            <person name="Chung C.Y.L."/>
            <person name="Li M.-W."/>
            <person name="Wong F.-L."/>
            <person name="Chan T.-F."/>
            <person name="Lam H.-M."/>
        </authorList>
    </citation>
    <scope>NUCLEOTIDE SEQUENCE [LARGE SCALE GENOMIC DNA]</scope>
    <source>
        <strain evidence="3">cv. W05</strain>
        <tissue evidence="2">Hypocotyl of etiolated seedlings</tissue>
    </source>
</reference>
<gene>
    <name evidence="2" type="ORF">D0Y65_018299</name>
</gene>
<feature type="transmembrane region" description="Helical" evidence="1">
    <location>
        <begin position="36"/>
        <end position="56"/>
    </location>
</feature>
<dbReference type="PANTHER" id="PTHR34774">
    <property type="entry name" value="EPHRIN-A3 PROTEIN"/>
    <property type="match status" value="1"/>
</dbReference>
<comment type="caution">
    <text evidence="2">The sequence shown here is derived from an EMBL/GenBank/DDBJ whole genome shotgun (WGS) entry which is preliminary data.</text>
</comment>
<dbReference type="PANTHER" id="PTHR34774:SF1">
    <property type="entry name" value="EPHRIN-A3 PROTEIN"/>
    <property type="match status" value="1"/>
</dbReference>
<keyword evidence="1" id="KW-0472">Membrane</keyword>
<sequence length="95" mass="10659">MVLESILSSSKSPSFRRQFAKHELGSWSTLLKRHRFLLFALALLTVLCTIYLYFAVTFAANDSCSGLNGPLKDSCHMEHVKASVAKSKLKGLRHF</sequence>
<proteinExistence type="predicted"/>
<keyword evidence="3" id="KW-1185">Reference proteome</keyword>
<dbReference type="AlphaFoldDB" id="A0A445JYL3"/>
<evidence type="ECO:0000313" key="2">
    <source>
        <dbReference type="EMBL" id="RZC03571.1"/>
    </source>
</evidence>
<dbReference type="SMR" id="A0A445JYL3"/>
<keyword evidence="1" id="KW-0812">Transmembrane</keyword>
<protein>
    <submittedName>
        <fullName evidence="2">Uncharacterized protein</fullName>
    </submittedName>
</protein>
<evidence type="ECO:0000313" key="3">
    <source>
        <dbReference type="Proteomes" id="UP000289340"/>
    </source>
</evidence>
<name>A0A445JYL3_GLYSO</name>
<organism evidence="2 3">
    <name type="scientific">Glycine soja</name>
    <name type="common">Wild soybean</name>
    <dbReference type="NCBI Taxonomy" id="3848"/>
    <lineage>
        <taxon>Eukaryota</taxon>
        <taxon>Viridiplantae</taxon>
        <taxon>Streptophyta</taxon>
        <taxon>Embryophyta</taxon>
        <taxon>Tracheophyta</taxon>
        <taxon>Spermatophyta</taxon>
        <taxon>Magnoliopsida</taxon>
        <taxon>eudicotyledons</taxon>
        <taxon>Gunneridae</taxon>
        <taxon>Pentapetalae</taxon>
        <taxon>rosids</taxon>
        <taxon>fabids</taxon>
        <taxon>Fabales</taxon>
        <taxon>Fabaceae</taxon>
        <taxon>Papilionoideae</taxon>
        <taxon>50 kb inversion clade</taxon>
        <taxon>NPAAA clade</taxon>
        <taxon>indigoferoid/millettioid clade</taxon>
        <taxon>Phaseoleae</taxon>
        <taxon>Glycine</taxon>
        <taxon>Glycine subgen. Soja</taxon>
    </lineage>
</organism>
<dbReference type="Gramene" id="XM_028385124.1">
    <property type="protein sequence ID" value="XP_028240925.1"/>
    <property type="gene ID" value="LOC114419456"/>
</dbReference>
<dbReference type="EMBL" id="QZWG01000007">
    <property type="protein sequence ID" value="RZC03571.1"/>
    <property type="molecule type" value="Genomic_DNA"/>
</dbReference>
<evidence type="ECO:0000256" key="1">
    <source>
        <dbReference type="SAM" id="Phobius"/>
    </source>
</evidence>